<sequence length="454" mass="52318">MKHSVIADGQNAQNCRMSPVIHVSSNDYTVDNLVPEKKLSKFYNFDFKKVLSDYPISKELLLIAKKEKITLEAQWISYLCEIIVIDCLKKGLILQNEDIEELAVKIVEVFPSECTQTFYVDPVKKKDSLRQVSIVAKGKLTDKYRNILKLIRTLRKFGDTSSASTEFDENIENNHLNSALESKQWLKHYRDAVNVLLHWKNSYELRRSEVSSNKYSSATDILNDWPILKESVCADLINTDFEKVYPDNVINLSDCWNETFIKLEKILNNKINPEHQAHLEILEQKSKDVPLLSRSILQLEIFLHLLTPKPRKRTKNASLTAELDKNIINKNTLESVCMHVKIPGDIDKACAAKVSLKATAKSTIQPYLIVVGPNVLDLKKIYVQVDSFRFEASSFAAGFDLLFKFYVLFKLAYPVETQHFWYFVQWGIYKIRTDSDVPIPSMFTILNKLNLNLK</sequence>
<evidence type="ECO:0000313" key="2">
    <source>
        <dbReference type="Proteomes" id="UP000826195"/>
    </source>
</evidence>
<keyword evidence="2" id="KW-1185">Reference proteome</keyword>
<comment type="caution">
    <text evidence="1">The sequence shown here is derived from an EMBL/GenBank/DDBJ whole genome shotgun (WGS) entry which is preliminary data.</text>
</comment>
<evidence type="ECO:0000313" key="1">
    <source>
        <dbReference type="EMBL" id="KAH0534703.1"/>
    </source>
</evidence>
<dbReference type="AlphaFoldDB" id="A0AAV7HD97"/>
<proteinExistence type="predicted"/>
<organism evidence="1 2">
    <name type="scientific">Cotesia glomerata</name>
    <name type="common">Lepidopteran parasitic wasp</name>
    <name type="synonym">Apanteles glomeratus</name>
    <dbReference type="NCBI Taxonomy" id="32391"/>
    <lineage>
        <taxon>Eukaryota</taxon>
        <taxon>Metazoa</taxon>
        <taxon>Ecdysozoa</taxon>
        <taxon>Arthropoda</taxon>
        <taxon>Hexapoda</taxon>
        <taxon>Insecta</taxon>
        <taxon>Pterygota</taxon>
        <taxon>Neoptera</taxon>
        <taxon>Endopterygota</taxon>
        <taxon>Hymenoptera</taxon>
        <taxon>Apocrita</taxon>
        <taxon>Ichneumonoidea</taxon>
        <taxon>Braconidae</taxon>
        <taxon>Microgastrinae</taxon>
        <taxon>Cotesia</taxon>
    </lineage>
</organism>
<reference evidence="1 2" key="1">
    <citation type="journal article" date="2021" name="J. Hered.">
        <title>A chromosome-level genome assembly of the parasitoid wasp, Cotesia glomerata (Hymenoptera: Braconidae).</title>
        <authorList>
            <person name="Pinto B.J."/>
            <person name="Weis J.J."/>
            <person name="Gamble T."/>
            <person name="Ode P.J."/>
            <person name="Paul R."/>
            <person name="Zaspel J.M."/>
        </authorList>
    </citation>
    <scope>NUCLEOTIDE SEQUENCE [LARGE SCALE GENOMIC DNA]</scope>
    <source>
        <strain evidence="1">CgM1</strain>
    </source>
</reference>
<name>A0AAV7HD97_COTGL</name>
<dbReference type="EMBL" id="JAHXZJ010002982">
    <property type="protein sequence ID" value="KAH0534703.1"/>
    <property type="molecule type" value="Genomic_DNA"/>
</dbReference>
<protein>
    <submittedName>
        <fullName evidence="1">Uncharacterized protein</fullName>
    </submittedName>
</protein>
<gene>
    <name evidence="1" type="ORF">KQX54_007113</name>
</gene>
<dbReference type="Proteomes" id="UP000826195">
    <property type="component" value="Unassembled WGS sequence"/>
</dbReference>
<accession>A0AAV7HD97</accession>